<dbReference type="GO" id="GO:0008270">
    <property type="term" value="F:zinc ion binding"/>
    <property type="evidence" value="ECO:0007669"/>
    <property type="project" value="InterPro"/>
</dbReference>
<dbReference type="RefSeq" id="XP_024714188.1">
    <property type="nucleotide sequence ID" value="XM_024857689.1"/>
</dbReference>
<protein>
    <recommendedName>
        <fullName evidence="6">Hcy-binding domain-containing protein</fullName>
    </recommendedName>
</protein>
<evidence type="ECO:0000256" key="4">
    <source>
        <dbReference type="ARBA" id="ARBA00022833"/>
    </source>
</evidence>
<dbReference type="Pfam" id="PF02574">
    <property type="entry name" value="S-methyl_trans"/>
    <property type="match status" value="1"/>
</dbReference>
<dbReference type="SUPFAM" id="SSF82282">
    <property type="entry name" value="Homocysteine S-methyltransferase"/>
    <property type="match status" value="1"/>
</dbReference>
<feature type="binding site" evidence="5">
    <location>
        <position position="306"/>
    </location>
    <ligand>
        <name>Zn(2+)</name>
        <dbReference type="ChEBI" id="CHEBI:29105"/>
    </ligand>
</feature>
<dbReference type="VEuPathDB" id="FungiDB:C7M61_002311"/>
<dbReference type="STRING" id="418784.A0A2P7YST5"/>
<dbReference type="Proteomes" id="UP000241107">
    <property type="component" value="Unassembled WGS sequence"/>
</dbReference>
<dbReference type="InterPro" id="IPR036589">
    <property type="entry name" value="HCY_dom_sf"/>
</dbReference>
<evidence type="ECO:0000313" key="7">
    <source>
        <dbReference type="EMBL" id="PSK39002.1"/>
    </source>
</evidence>
<comment type="cofactor">
    <cofactor evidence="5">
        <name>Zn(2+)</name>
        <dbReference type="ChEBI" id="CHEBI:29105"/>
    </cofactor>
</comment>
<keyword evidence="1 5" id="KW-0489">Methyltransferase</keyword>
<dbReference type="EMBL" id="PYFQ01000004">
    <property type="protein sequence ID" value="PSK39002.1"/>
    <property type="molecule type" value="Genomic_DNA"/>
</dbReference>
<organism evidence="7 8">
    <name type="scientific">Candidozyma pseudohaemuli</name>
    <dbReference type="NCBI Taxonomy" id="418784"/>
    <lineage>
        <taxon>Eukaryota</taxon>
        <taxon>Fungi</taxon>
        <taxon>Dikarya</taxon>
        <taxon>Ascomycota</taxon>
        <taxon>Saccharomycotina</taxon>
        <taxon>Pichiomycetes</taxon>
        <taxon>Metschnikowiaceae</taxon>
        <taxon>Candidozyma</taxon>
    </lineage>
</organism>
<evidence type="ECO:0000259" key="6">
    <source>
        <dbReference type="PROSITE" id="PS50970"/>
    </source>
</evidence>
<feature type="binding site" evidence="5">
    <location>
        <position position="236"/>
    </location>
    <ligand>
        <name>Zn(2+)</name>
        <dbReference type="ChEBI" id="CHEBI:29105"/>
    </ligand>
</feature>
<evidence type="ECO:0000256" key="3">
    <source>
        <dbReference type="ARBA" id="ARBA00022723"/>
    </source>
</evidence>
<keyword evidence="8" id="KW-1185">Reference proteome</keyword>
<dbReference type="Gene3D" id="3.20.20.330">
    <property type="entry name" value="Homocysteine-binding-like domain"/>
    <property type="match status" value="1"/>
</dbReference>
<dbReference type="PANTHER" id="PTHR46015">
    <property type="entry name" value="ZGC:172121"/>
    <property type="match status" value="1"/>
</dbReference>
<dbReference type="AlphaFoldDB" id="A0A2P7YST5"/>
<dbReference type="GO" id="GO:0008898">
    <property type="term" value="F:S-adenosylmethionine-homocysteine S-methyltransferase activity"/>
    <property type="evidence" value="ECO:0007669"/>
    <property type="project" value="TreeGrafter"/>
</dbReference>
<keyword evidence="3 5" id="KW-0479">Metal-binding</keyword>
<dbReference type="GO" id="GO:0032259">
    <property type="term" value="P:methylation"/>
    <property type="evidence" value="ECO:0007669"/>
    <property type="project" value="UniProtKB-KW"/>
</dbReference>
<sequence length="325" mass="35229">MGIKTLLAKHRLVLDGALGTQLEEIIPPSSPMYVKGSPLWSTEVLLGDPLIIEQVHLSYLEKGADVVITSTYQASQKTLEKHRNMDLAGSKSVWGKAVETAKSAISKVDGTRYVAGSIGPYGAFLANGAEYSGDYGDVGVADLVKYHQEQVAFFVDNKDTDLVAFETIPSFDEVKAVFSLMAESQPSKEFYVCFSCKNSTTLADGTDLKEVIAYVLEQKEKHASIEENLIGVGCNCVDFELVSGFAAYVNNASSNSLSLVVYPNLGFSNDMSDVSQYGFKSDTEKWRLALEEWCGIETIRLIGSCCSTGPKEIAAARSVVDGANY</sequence>
<evidence type="ECO:0000313" key="8">
    <source>
        <dbReference type="Proteomes" id="UP000241107"/>
    </source>
</evidence>
<dbReference type="OrthoDB" id="261426at2759"/>
<gene>
    <name evidence="7" type="ORF">C7M61_002311</name>
</gene>
<accession>A0A2P7YST5</accession>
<dbReference type="PANTHER" id="PTHR46015:SF1">
    <property type="entry name" value="HOMOCYSTEINE S-METHYLTRANSFERASE-LIKE ISOFORM 1"/>
    <property type="match status" value="1"/>
</dbReference>
<proteinExistence type="predicted"/>
<keyword evidence="2 5" id="KW-0808">Transferase</keyword>
<dbReference type="GO" id="GO:0009086">
    <property type="term" value="P:methionine biosynthetic process"/>
    <property type="evidence" value="ECO:0007669"/>
    <property type="project" value="InterPro"/>
</dbReference>
<dbReference type="GeneID" id="36565700"/>
<feature type="binding site" evidence="5">
    <location>
        <position position="305"/>
    </location>
    <ligand>
        <name>Zn(2+)</name>
        <dbReference type="ChEBI" id="CHEBI:29105"/>
    </ligand>
</feature>
<dbReference type="InterPro" id="IPR003726">
    <property type="entry name" value="HCY_dom"/>
</dbReference>
<dbReference type="InterPro" id="IPR051486">
    <property type="entry name" value="Hcy_S-methyltransferase"/>
</dbReference>
<dbReference type="PROSITE" id="PS50970">
    <property type="entry name" value="HCY"/>
    <property type="match status" value="1"/>
</dbReference>
<feature type="domain" description="Hcy-binding" evidence="6">
    <location>
        <begin position="1"/>
        <end position="320"/>
    </location>
</feature>
<keyword evidence="4 5" id="KW-0862">Zinc</keyword>
<evidence type="ECO:0000256" key="5">
    <source>
        <dbReference type="PROSITE-ProRule" id="PRU00333"/>
    </source>
</evidence>
<name>A0A2P7YST5_9ASCO</name>
<evidence type="ECO:0000256" key="1">
    <source>
        <dbReference type="ARBA" id="ARBA00022603"/>
    </source>
</evidence>
<dbReference type="GO" id="GO:0033528">
    <property type="term" value="P:S-methylmethionine cycle"/>
    <property type="evidence" value="ECO:0007669"/>
    <property type="project" value="TreeGrafter"/>
</dbReference>
<reference evidence="7 8" key="1">
    <citation type="submission" date="2018-03" db="EMBL/GenBank/DDBJ databases">
        <title>Candida pseudohaemulonii genome assembly and annotation.</title>
        <authorList>
            <person name="Munoz J.F."/>
            <person name="Gade L.G."/>
            <person name="Chow N.A."/>
            <person name="Litvintseva A.P."/>
            <person name="Loparev V.N."/>
            <person name="Cuomo C.A."/>
        </authorList>
    </citation>
    <scope>NUCLEOTIDE SEQUENCE [LARGE SCALE GENOMIC DNA]</scope>
    <source>
        <strain evidence="7 8">B12108</strain>
    </source>
</reference>
<dbReference type="NCBIfam" id="NF007020">
    <property type="entry name" value="PRK09485.1"/>
    <property type="match status" value="1"/>
</dbReference>
<comment type="caution">
    <text evidence="7">The sequence shown here is derived from an EMBL/GenBank/DDBJ whole genome shotgun (WGS) entry which is preliminary data.</text>
</comment>
<evidence type="ECO:0000256" key="2">
    <source>
        <dbReference type="ARBA" id="ARBA00022679"/>
    </source>
</evidence>